<reference evidence="2 3" key="1">
    <citation type="submission" date="2018-07" db="EMBL/GenBank/DDBJ databases">
        <title>The genomes of Aspergillus section Nigri reveals drivers in fungal speciation.</title>
        <authorList>
            <consortium name="DOE Joint Genome Institute"/>
            <person name="Vesth T.C."/>
            <person name="Nybo J."/>
            <person name="Theobald S."/>
            <person name="Brandl J."/>
            <person name="Frisvad J.C."/>
            <person name="Nielsen K.F."/>
            <person name="Lyhne E.K."/>
            <person name="Kogle M.E."/>
            <person name="Kuo A."/>
            <person name="Riley R."/>
            <person name="Clum A."/>
            <person name="Nolan M."/>
            <person name="Lipzen A."/>
            <person name="Salamov A."/>
            <person name="Henrissat B."/>
            <person name="Wiebenga A."/>
            <person name="De vries R.P."/>
            <person name="Grigoriev I.V."/>
            <person name="Mortensen U.H."/>
            <person name="Andersen M.R."/>
            <person name="Baker S.E."/>
        </authorList>
    </citation>
    <scope>NUCLEOTIDE SEQUENCE [LARGE SCALE GENOMIC DNA]</scope>
    <source>
        <strain evidence="2 3">CBS 139.54b</strain>
    </source>
</reference>
<organism evidence="2 3">
    <name type="scientific">Aspergillus welwitschiae</name>
    <dbReference type="NCBI Taxonomy" id="1341132"/>
    <lineage>
        <taxon>Eukaryota</taxon>
        <taxon>Fungi</taxon>
        <taxon>Dikarya</taxon>
        <taxon>Ascomycota</taxon>
        <taxon>Pezizomycotina</taxon>
        <taxon>Eurotiomycetes</taxon>
        <taxon>Eurotiomycetidae</taxon>
        <taxon>Eurotiales</taxon>
        <taxon>Aspergillaceae</taxon>
        <taxon>Aspergillus</taxon>
        <taxon>Aspergillus subgen. Circumdati</taxon>
    </lineage>
</organism>
<dbReference type="InterPro" id="IPR000157">
    <property type="entry name" value="TIR_dom"/>
</dbReference>
<evidence type="ECO:0000313" key="3">
    <source>
        <dbReference type="Proteomes" id="UP000253729"/>
    </source>
</evidence>
<feature type="domain" description="TIR" evidence="1">
    <location>
        <begin position="37"/>
        <end position="166"/>
    </location>
</feature>
<dbReference type="EMBL" id="KZ852038">
    <property type="protein sequence ID" value="RDH36379.1"/>
    <property type="molecule type" value="Genomic_DNA"/>
</dbReference>
<evidence type="ECO:0000259" key="1">
    <source>
        <dbReference type="PROSITE" id="PS50104"/>
    </source>
</evidence>
<sequence>MQGQGALSQSSVGVGVESQENGELVATQSTAAKQRTRPKSVFISYSSLDRYHALHLKRLLEAKGIKVWLDVFDIQTGGEFDSDLFQVIGQQDLFCLLLSPKAVQSMWVEKEIQTAKASPALCILPIILRPCNIPPELKDIIAFNATEGLDRDSVRDRLFRAVLGDFDIEGSVILSEIESELQYNKFLQDQAEEALPEIRRTVDASSASPIRHVRLNIFPETLPEDSNIILELKLKLDTLFHGTMSFFIARYREGRTWPEGYDFREPDYNEFFLEIKPRIDVQFKWFDRIVRLKSIDYGKDWEDHPETYYIEFDGTQFKPHEDLAFPQVFEIPCLRTLIKDHSSFELVSHNSLSKASTLVSEGTDIAIELVGEVAQGEWLHLYRSHITKDIQNLQKASYFSSPKMSPIFREALLSRCPVTKDGKKGDTYKELEESIIASIEKGEYSNAYEAYDKASLALQPLVMSQVPTMRDAVSMYMSVLRKVEIFYRQKSFQHAEWIIPALMRVARSISESDPEEPDFQRIWADALLAEAKVNMALEQKYLALESLVKNVDVLHQLYRKVQLPSRHRAWIAALSYAIRTVAMWQISADQQLSAWRTDLRNEIGNNDEAFGLLTRPPRPPSELPVWLRDCTLQQWPTKPIKSAALRYALKLPERWDNSLTVRGTSYAIEHIYHGTPGIDAERLMIEFLENMNEHGDITKAVTVYMALTGMPVLYDLVAQPKLLPGTWQYMGQLPSLITRLNADDACAYMGLASFQASFNLLGRIYVVVVRKGTFRWKITLSFQTACLPSMPEDIVNSNDHVRAGAILGSLQLQGPEDTNLAEARDCPEHYAQSTGYIRYLTVDNDRRPASKTTTITIYK</sequence>
<dbReference type="RefSeq" id="XP_026629401.1">
    <property type="nucleotide sequence ID" value="XM_026768820.1"/>
</dbReference>
<dbReference type="AlphaFoldDB" id="A0A3F3QB82"/>
<dbReference type="Gene3D" id="3.40.50.10140">
    <property type="entry name" value="Toll/interleukin-1 receptor homology (TIR) domain"/>
    <property type="match status" value="1"/>
</dbReference>
<gene>
    <name evidence="2" type="ORF">BDQ94DRAFT_157841</name>
</gene>
<protein>
    <submittedName>
        <fullName evidence="2">TIR domain-domain-containing protein</fullName>
    </submittedName>
</protein>
<dbReference type="Proteomes" id="UP000253729">
    <property type="component" value="Unassembled WGS sequence"/>
</dbReference>
<dbReference type="InterPro" id="IPR035897">
    <property type="entry name" value="Toll_tir_struct_dom_sf"/>
</dbReference>
<dbReference type="GO" id="GO:0007165">
    <property type="term" value="P:signal transduction"/>
    <property type="evidence" value="ECO:0007669"/>
    <property type="project" value="InterPro"/>
</dbReference>
<dbReference type="SMART" id="SM00255">
    <property type="entry name" value="TIR"/>
    <property type="match status" value="1"/>
</dbReference>
<accession>A0A3F3QB82</accession>
<keyword evidence="3" id="KW-1185">Reference proteome</keyword>
<dbReference type="PROSITE" id="PS50104">
    <property type="entry name" value="TIR"/>
    <property type="match status" value="1"/>
</dbReference>
<dbReference type="SUPFAM" id="SSF52200">
    <property type="entry name" value="Toll/Interleukin receptor TIR domain"/>
    <property type="match status" value="1"/>
</dbReference>
<evidence type="ECO:0000313" key="2">
    <source>
        <dbReference type="EMBL" id="RDH36379.1"/>
    </source>
</evidence>
<name>A0A3F3QB82_9EURO</name>
<dbReference type="GeneID" id="38137176"/>
<proteinExistence type="predicted"/>
<dbReference type="Pfam" id="PF13676">
    <property type="entry name" value="TIR_2"/>
    <property type="match status" value="1"/>
</dbReference>